<evidence type="ECO:0000256" key="4">
    <source>
        <dbReference type="SAM" id="SignalP"/>
    </source>
</evidence>
<dbReference type="KEGG" id="umr:103675297"/>
<feature type="signal peptide" evidence="4">
    <location>
        <begin position="1"/>
        <end position="22"/>
    </location>
</feature>
<dbReference type="Gene3D" id="2.60.120.200">
    <property type="match status" value="6"/>
</dbReference>
<dbReference type="InterPro" id="IPR023415">
    <property type="entry name" value="LDLR_class-A_CS"/>
</dbReference>
<feature type="disulfide bond" evidence="2">
    <location>
        <begin position="229"/>
        <end position="241"/>
    </location>
</feature>
<dbReference type="InterPro" id="IPR000998">
    <property type="entry name" value="MAM_dom"/>
</dbReference>
<gene>
    <name evidence="7" type="primary">MAMDC4</name>
</gene>
<keyword evidence="3" id="KW-0812">Transmembrane</keyword>
<keyword evidence="3" id="KW-0472">Membrane</keyword>
<dbReference type="GeneID" id="103675297"/>
<dbReference type="PANTHER" id="PTHR23282:SF129">
    <property type="entry name" value="APICAL ENDOSOMAL GLYCOPROTEIN"/>
    <property type="match status" value="1"/>
</dbReference>
<dbReference type="GO" id="GO:0016020">
    <property type="term" value="C:membrane"/>
    <property type="evidence" value="ECO:0007669"/>
    <property type="project" value="InterPro"/>
</dbReference>
<evidence type="ECO:0000256" key="1">
    <source>
        <dbReference type="ARBA" id="ARBA00023157"/>
    </source>
</evidence>
<evidence type="ECO:0000256" key="3">
    <source>
        <dbReference type="SAM" id="Phobius"/>
    </source>
</evidence>
<feature type="transmembrane region" description="Helical" evidence="3">
    <location>
        <begin position="1069"/>
        <end position="1094"/>
    </location>
</feature>
<feature type="domain" description="MAM" evidence="5">
    <location>
        <begin position="733"/>
        <end position="891"/>
    </location>
</feature>
<dbReference type="Pfam" id="PF00629">
    <property type="entry name" value="MAM"/>
    <property type="match status" value="6"/>
</dbReference>
<feature type="domain" description="MAM" evidence="5">
    <location>
        <begin position="487"/>
        <end position="570"/>
    </location>
</feature>
<keyword evidence="4" id="KW-0732">Signal</keyword>
<dbReference type="CDD" id="cd06263">
    <property type="entry name" value="MAM"/>
    <property type="match status" value="4"/>
</dbReference>
<dbReference type="PROSITE" id="PS50060">
    <property type="entry name" value="MAM_2"/>
    <property type="match status" value="6"/>
</dbReference>
<name>A0A8M1FYM5_URSMA</name>
<dbReference type="SMART" id="SM00192">
    <property type="entry name" value="LDLa"/>
    <property type="match status" value="2"/>
</dbReference>
<evidence type="ECO:0000259" key="5">
    <source>
        <dbReference type="PROSITE" id="PS50060"/>
    </source>
</evidence>
<dbReference type="PRINTS" id="PR00261">
    <property type="entry name" value="LDLRECEPTOR"/>
</dbReference>
<keyword evidence="3" id="KW-1133">Transmembrane helix</keyword>
<organism evidence="6 7">
    <name type="scientific">Ursus maritimus</name>
    <name type="common">Polar bear</name>
    <name type="synonym">Thalarctos maritimus</name>
    <dbReference type="NCBI Taxonomy" id="29073"/>
    <lineage>
        <taxon>Eukaryota</taxon>
        <taxon>Metazoa</taxon>
        <taxon>Chordata</taxon>
        <taxon>Craniata</taxon>
        <taxon>Vertebrata</taxon>
        <taxon>Euteleostomi</taxon>
        <taxon>Mammalia</taxon>
        <taxon>Eutheria</taxon>
        <taxon>Laurasiatheria</taxon>
        <taxon>Carnivora</taxon>
        <taxon>Caniformia</taxon>
        <taxon>Ursidae</taxon>
        <taxon>Ursus</taxon>
    </lineage>
</organism>
<dbReference type="Pfam" id="PF00057">
    <property type="entry name" value="Ldl_recept_a"/>
    <property type="match status" value="1"/>
</dbReference>
<dbReference type="OrthoDB" id="8847287at2759"/>
<feature type="chain" id="PRO_5035472972" evidence="4">
    <location>
        <begin position="23"/>
        <end position="1138"/>
    </location>
</feature>
<protein>
    <submittedName>
        <fullName evidence="7">Apical endosomal glycoprotein</fullName>
    </submittedName>
</protein>
<sequence length="1138" mass="123784">MPLPGHLLPALVLLLAGPPGWAWVPNNCRAPREATCNFVCDCPGCSDETQCGYHGASPTPGAPFSCDFEQDSCGWQDISTSGYSWLRDRAGATLEALGPRADHTLGTDLGWYMAVGTHRGKEASTAALRSPVLHNADPTCELRLWYHAASGDVAELRLELTHRAETLTLWQNSGPWGPGWQELVVATGRIQDDFRVTFSATRNATHRGTVALDDVVFWGCGLPTPQAHCPLGHHHCQNMACVEPHQLCDGEDDCGDGSDEDAPACRHHTVTDFETGLGLWNHSEGWARNHSAGTRPPAWPRRDHSRNSAQGSFLVSVAEPSAPAVLSSPEFQASGTRNCSLVFYHYLHGSEDGYLQLFLQTQSPGSPQGPVLLRRRHGDLGAAWVRDRVDIQSEHPFRILLTGHTGPGGVVSLDDLILSDHCQPVPEVSSPPPGLWAPAPWTQLSGLLPQDFCEPGHLSCGDLCVPPEQLCDFQQQCEGGEDEWDCGTTDFEPPAAGGWEDASVGRLQWGRLQAQESGGPGTEAGRAAAGHFLSLQRAWGQLAAEARVLTPPLGPSGPRCELRMAYYFHSDPQEVSCNFERDTCGWHTGHLTDAHWRRIQSRGPGYDHTTGQGYFLLLDPTDPPARGPGAHLLTQPQAPAAPQECLSFWYHLHGPQIGTLRLAVRREGEAETLLWSRTGTHGNRWHEAWATLHHQLGSGTKYQLLFEGLRDGYHGTMALDDVAMRPGPCWAPRRCSFEDSDCGFSSGGQGLWTRQANATGHTSWGPRTDHTTETAQGHYMVVDTSPQALPRGHVASLTSEEHRPLAQPACLTFWYHLSLRNPGTLQVHVEEAGRRQVLSISAHGGFAWRLGSVDVQAERAWRVVFEAVAAGVEHSYVALDDLLLQDGPCPQPGSCDFEAGLCGWSHLPWPSLGGYSWDWSSGATPSRYPQPPVDHTLGTETGHFVLFETGVLGPGGRAAWLRSQPLPATKASCLHFWYHVGFPEHFYKGELRVLLNSERGQLTVWSTGGHLRHQWLEGQVEVASAEEFQIVFEATLSGQPALGPIALDDVEYLAGQHCRRPASSQGDTALATSVPTVVGSALLALILLVLLGLLGRRWLQKKGGCPSRGETTAVAPGFDNIVFNADCVTLPASLTDHQ</sequence>
<dbReference type="RefSeq" id="XP_040487312.1">
    <property type="nucleotide sequence ID" value="XM_040631378.1"/>
</dbReference>
<dbReference type="PROSITE" id="PS50068">
    <property type="entry name" value="LDLRA_2"/>
    <property type="match status" value="2"/>
</dbReference>
<evidence type="ECO:0000313" key="6">
    <source>
        <dbReference type="Proteomes" id="UP000261680"/>
    </source>
</evidence>
<evidence type="ECO:0000313" key="7">
    <source>
        <dbReference type="RefSeq" id="XP_040487312.1"/>
    </source>
</evidence>
<dbReference type="Proteomes" id="UP000261680">
    <property type="component" value="Unplaced"/>
</dbReference>
<dbReference type="CTD" id="158056"/>
<dbReference type="SUPFAM" id="SSF49899">
    <property type="entry name" value="Concanavalin A-like lectins/glucanases"/>
    <property type="match status" value="6"/>
</dbReference>
<feature type="domain" description="MAM" evidence="5">
    <location>
        <begin position="64"/>
        <end position="222"/>
    </location>
</feature>
<dbReference type="InterPro" id="IPR051560">
    <property type="entry name" value="MAM_domain-containing"/>
</dbReference>
<feature type="domain" description="MAM" evidence="5">
    <location>
        <begin position="575"/>
        <end position="731"/>
    </location>
</feature>
<dbReference type="CDD" id="cd00112">
    <property type="entry name" value="LDLa"/>
    <property type="match status" value="2"/>
</dbReference>
<proteinExistence type="predicted"/>
<reference evidence="7" key="1">
    <citation type="submission" date="2025-08" db="UniProtKB">
        <authorList>
            <consortium name="RefSeq"/>
        </authorList>
    </citation>
    <scope>IDENTIFICATION</scope>
    <source>
        <tissue evidence="7">Whole blood</tissue>
    </source>
</reference>
<dbReference type="InterPro" id="IPR002172">
    <property type="entry name" value="LDrepeatLR_classA_rpt"/>
</dbReference>
<keyword evidence="6" id="KW-1185">Reference proteome</keyword>
<accession>A0A8M1FYM5</accession>
<feature type="disulfide bond" evidence="2">
    <location>
        <begin position="236"/>
        <end position="254"/>
    </location>
</feature>
<dbReference type="SMART" id="SM00137">
    <property type="entry name" value="MAM"/>
    <property type="match status" value="5"/>
</dbReference>
<dbReference type="SUPFAM" id="SSF57424">
    <property type="entry name" value="LDL receptor-like module"/>
    <property type="match status" value="2"/>
</dbReference>
<evidence type="ECO:0000256" key="2">
    <source>
        <dbReference type="PROSITE-ProRule" id="PRU00124"/>
    </source>
</evidence>
<comment type="caution">
    <text evidence="2">Lacks conserved residue(s) required for the propagation of feature annotation.</text>
</comment>
<feature type="disulfide bond" evidence="2">
    <location>
        <begin position="471"/>
        <end position="486"/>
    </location>
</feature>
<dbReference type="AlphaFoldDB" id="A0A8M1FYM5"/>
<dbReference type="PROSITE" id="PS01209">
    <property type="entry name" value="LDLRA_1"/>
    <property type="match status" value="1"/>
</dbReference>
<dbReference type="InterPro" id="IPR013320">
    <property type="entry name" value="ConA-like_dom_sf"/>
</dbReference>
<dbReference type="Gene3D" id="4.10.400.10">
    <property type="entry name" value="Low-density Lipoprotein Receptor"/>
    <property type="match status" value="1"/>
</dbReference>
<feature type="domain" description="MAM" evidence="5">
    <location>
        <begin position="269"/>
        <end position="424"/>
    </location>
</feature>
<dbReference type="PANTHER" id="PTHR23282">
    <property type="entry name" value="APICAL ENDOSOMAL GLYCOPROTEIN PRECURSOR"/>
    <property type="match status" value="1"/>
</dbReference>
<keyword evidence="1 2" id="KW-1015">Disulfide bond</keyword>
<dbReference type="InterPro" id="IPR036055">
    <property type="entry name" value="LDL_receptor-like_sf"/>
</dbReference>
<feature type="domain" description="MAM" evidence="5">
    <location>
        <begin position="893"/>
        <end position="1060"/>
    </location>
</feature>